<dbReference type="GO" id="GO:0006412">
    <property type="term" value="P:translation"/>
    <property type="evidence" value="ECO:0007669"/>
    <property type="project" value="UniProtKB-UniRule"/>
</dbReference>
<dbReference type="AlphaFoldDB" id="A0A346E0Z0"/>
<evidence type="ECO:0000256" key="3">
    <source>
        <dbReference type="ARBA" id="ARBA00023274"/>
    </source>
</evidence>
<dbReference type="GO" id="GO:1990904">
    <property type="term" value="C:ribonucleoprotein complex"/>
    <property type="evidence" value="ECO:0007669"/>
    <property type="project" value="UniProtKB-KW"/>
</dbReference>
<evidence type="ECO:0000256" key="2">
    <source>
        <dbReference type="ARBA" id="ARBA00022980"/>
    </source>
</evidence>
<comment type="subunit">
    <text evidence="4">Part of the 30S ribosomal subunit. Interacts with proteins S7 and S18. Binds to IF-3.</text>
</comment>
<keyword evidence="4" id="KW-0699">rRNA-binding</keyword>
<name>A0A346E0Z0_9FLAO</name>
<dbReference type="SUPFAM" id="SSF53137">
    <property type="entry name" value="Translational machinery components"/>
    <property type="match status" value="1"/>
</dbReference>
<keyword evidence="3 4" id="KW-0687">Ribonucleoprotein</keyword>
<comment type="similarity">
    <text evidence="1 4">Belongs to the universal ribosomal protein uS11 family.</text>
</comment>
<dbReference type="InterPro" id="IPR036967">
    <property type="entry name" value="Ribosomal_uS11_sf"/>
</dbReference>
<evidence type="ECO:0000313" key="6">
    <source>
        <dbReference type="Proteomes" id="UP000257017"/>
    </source>
</evidence>
<evidence type="ECO:0000256" key="1">
    <source>
        <dbReference type="ARBA" id="ARBA00006194"/>
    </source>
</evidence>
<dbReference type="Gene3D" id="3.30.420.80">
    <property type="entry name" value="Ribosomal protein S11"/>
    <property type="match status" value="1"/>
</dbReference>
<keyword evidence="4" id="KW-0694">RNA-binding</keyword>
<dbReference type="Proteomes" id="UP000257017">
    <property type="component" value="Chromosome"/>
</dbReference>
<sequence length="124" mass="13517">MIKLVKMKKKLSGSICNVNINSTFNNILITLSNLKGDVLAWASAGQKGFKGAKKNTPYAASKTAQDIVEKGKKMGIKKINIIVKGTGYGRDSAIRTLSNLNVILIKDITPIPHNGCRPPKKRRI</sequence>
<dbReference type="InterPro" id="IPR001971">
    <property type="entry name" value="Ribosomal_uS11"/>
</dbReference>
<accession>A0A346E0Z0</accession>
<proteinExistence type="inferred from homology"/>
<dbReference type="PIRSF" id="PIRSF002131">
    <property type="entry name" value="Ribosomal_S11"/>
    <property type="match status" value="1"/>
</dbReference>
<dbReference type="HAMAP" id="MF_01310">
    <property type="entry name" value="Ribosomal_uS11"/>
    <property type="match status" value="1"/>
</dbReference>
<reference evidence="5 6" key="1">
    <citation type="submission" date="2018-03" db="EMBL/GenBank/DDBJ databases">
        <title>A parallel universe: an anciently diverged bacterial symbiosis in a Hawaiian planthopper (Hemiptera: Cixiidae) reveals rearranged nutritional responsibilities.</title>
        <authorList>
            <person name="Bennett G."/>
            <person name="Mao M."/>
        </authorList>
    </citation>
    <scope>NUCLEOTIDE SEQUENCE [LARGE SCALE GENOMIC DNA]</scope>
    <source>
        <strain evidence="5 6">OLIH</strain>
    </source>
</reference>
<dbReference type="GO" id="GO:0005840">
    <property type="term" value="C:ribosome"/>
    <property type="evidence" value="ECO:0007669"/>
    <property type="project" value="UniProtKB-KW"/>
</dbReference>
<dbReference type="NCBIfam" id="NF003698">
    <property type="entry name" value="PRK05309.1"/>
    <property type="match status" value="1"/>
</dbReference>
<dbReference type="EMBL" id="CP028359">
    <property type="protein sequence ID" value="AXN02645.1"/>
    <property type="molecule type" value="Genomic_DNA"/>
</dbReference>
<gene>
    <name evidence="4" type="primary">rpsK</name>
    <name evidence="5" type="ORF">C9I73_108</name>
</gene>
<dbReference type="PANTHER" id="PTHR11759">
    <property type="entry name" value="40S RIBOSOMAL PROTEIN S14/30S RIBOSOMAL PROTEIN S11"/>
    <property type="match status" value="1"/>
</dbReference>
<evidence type="ECO:0000256" key="4">
    <source>
        <dbReference type="HAMAP-Rule" id="MF_01310"/>
    </source>
</evidence>
<evidence type="ECO:0000313" key="5">
    <source>
        <dbReference type="EMBL" id="AXN02645.1"/>
    </source>
</evidence>
<organism evidence="5 6">
    <name type="scientific">Candidatus Karelsulcia muelleri</name>
    <dbReference type="NCBI Taxonomy" id="336810"/>
    <lineage>
        <taxon>Bacteria</taxon>
        <taxon>Pseudomonadati</taxon>
        <taxon>Bacteroidota</taxon>
        <taxon>Flavobacteriia</taxon>
        <taxon>Flavobacteriales</taxon>
        <taxon>Candidatus Karelsulcia</taxon>
    </lineage>
</organism>
<dbReference type="GO" id="GO:0003735">
    <property type="term" value="F:structural constituent of ribosome"/>
    <property type="evidence" value="ECO:0007669"/>
    <property type="project" value="InterPro"/>
</dbReference>
<dbReference type="Pfam" id="PF00411">
    <property type="entry name" value="Ribosomal_S11"/>
    <property type="match status" value="1"/>
</dbReference>
<keyword evidence="2 4" id="KW-0689">Ribosomal protein</keyword>
<protein>
    <recommendedName>
        <fullName evidence="4">Small ribosomal subunit protein uS11</fullName>
    </recommendedName>
</protein>
<comment type="function">
    <text evidence="4">Located on the platform of the 30S subunit, it bridges several disparate RNA helices of the 16S rRNA. Forms part of the Shine-Dalgarno cleft in the 70S ribosome.</text>
</comment>
<dbReference type="GO" id="GO:0019843">
    <property type="term" value="F:rRNA binding"/>
    <property type="evidence" value="ECO:0007669"/>
    <property type="project" value="UniProtKB-UniRule"/>
</dbReference>